<evidence type="ECO:0000256" key="1">
    <source>
        <dbReference type="SAM" id="MobiDB-lite"/>
    </source>
</evidence>
<feature type="region of interest" description="Disordered" evidence="1">
    <location>
        <begin position="115"/>
        <end position="137"/>
    </location>
</feature>
<gene>
    <name evidence="2" type="ORF">E2N92_12615</name>
</gene>
<keyword evidence="3" id="KW-1185">Reference proteome</keyword>
<dbReference type="AlphaFoldDB" id="A0A8G1A3R9"/>
<accession>A0A8G1A3R9</accession>
<name>A0A8G1A3R9_9EURY</name>
<feature type="compositionally biased region" description="Basic and acidic residues" evidence="1">
    <location>
        <begin position="52"/>
        <end position="63"/>
    </location>
</feature>
<protein>
    <submittedName>
        <fullName evidence="2">Uncharacterized protein</fullName>
    </submittedName>
</protein>
<dbReference type="Proteomes" id="UP000826709">
    <property type="component" value="Chromosome"/>
</dbReference>
<dbReference type="RefSeq" id="WP_220681525.1">
    <property type="nucleotide sequence ID" value="NZ_CP037968.1"/>
</dbReference>
<sequence>MKMILAILSSGFHESLNSLYPFETYTQRIENSSDGSTALNRQIFPAISRRGKTPDPHDEDRWGRRWNTIPPDSPVLNKEREQTTRNFHPVCLSQGFMPDSTELIFRALERSARVSPDPNASTLKIRPGRQEDLEKAF</sequence>
<reference evidence="2" key="2">
    <citation type="submission" date="2019-03" db="EMBL/GenBank/DDBJ databases">
        <authorList>
            <person name="Chen S.-C."/>
            <person name="Wu S.-Y."/>
            <person name="Lai M.-C."/>
        </authorList>
    </citation>
    <scope>NUCLEOTIDE SEQUENCE</scope>
    <source>
        <strain evidence="2">ML15</strain>
    </source>
</reference>
<organism evidence="2 3">
    <name type="scientific">Methanofollis formosanus</name>
    <dbReference type="NCBI Taxonomy" id="299308"/>
    <lineage>
        <taxon>Archaea</taxon>
        <taxon>Methanobacteriati</taxon>
        <taxon>Methanobacteriota</taxon>
        <taxon>Stenosarchaea group</taxon>
        <taxon>Methanomicrobia</taxon>
        <taxon>Methanomicrobiales</taxon>
        <taxon>Methanomicrobiaceae</taxon>
        <taxon>Methanofollis</taxon>
    </lineage>
</organism>
<proteinExistence type="predicted"/>
<dbReference type="EMBL" id="CP037968">
    <property type="protein sequence ID" value="QYZ80213.1"/>
    <property type="molecule type" value="Genomic_DNA"/>
</dbReference>
<dbReference type="KEGG" id="mfk:E2N92_12615"/>
<feature type="region of interest" description="Disordered" evidence="1">
    <location>
        <begin position="44"/>
        <end position="82"/>
    </location>
</feature>
<feature type="compositionally biased region" description="Basic and acidic residues" evidence="1">
    <location>
        <begin position="128"/>
        <end position="137"/>
    </location>
</feature>
<evidence type="ECO:0000313" key="3">
    <source>
        <dbReference type="Proteomes" id="UP000826709"/>
    </source>
</evidence>
<evidence type="ECO:0000313" key="2">
    <source>
        <dbReference type="EMBL" id="QYZ80213.1"/>
    </source>
</evidence>
<reference evidence="2" key="1">
    <citation type="journal article" date="2005" name="Int. J. Syst. Evol. Microbiol.">
        <title>Methanofollis formosanus sp. nov., isolated from a fish pond.</title>
        <authorList>
            <person name="Wu S.Y."/>
            <person name="Chen S.C."/>
            <person name="Lai M.C."/>
        </authorList>
    </citation>
    <scope>NUCLEOTIDE SEQUENCE</scope>
    <source>
        <strain evidence="2">ML15</strain>
    </source>
</reference>